<gene>
    <name evidence="9" type="ORF">ACFFI0_08065</name>
</gene>
<feature type="transmembrane region" description="Helical" evidence="8">
    <location>
        <begin position="57"/>
        <end position="79"/>
    </location>
</feature>
<keyword evidence="4" id="KW-1003">Cell membrane</keyword>
<sequence length="358" mass="38745">MIKTQLAVNKLLLLVLVIAILYVGKPFLIPIALAGVLATLFVGIAKRLEGWGLNRALSSLIGVLLIVLAFATIIALLVWRLSDFSENLTGMQERVLALFEKLKAWMDQTLGISSDQQAALVDKAEQSIGSDGGSRTILSFAGGTMSILVDSLLVLVYTFLFLLYRSRLKNFILKLVDNTKKNQTEKIINKSADVSKNYLAGLALMIVMLWILYGIGFSVVGVKNALFFAILCGVLEIVPFVGNITGTSLTVLATVAQGGGSDKIIGVLVVYLVVQFVQTYILEPLVVGDQVNINPLFTIIALVLGELIWGIGGMVLAIPLLGIIKIICDNVPALQPFGYLIGTDQKKKKSFFRSKQAS</sequence>
<dbReference type="EMBL" id="JBHLWO010000001">
    <property type="protein sequence ID" value="MFC0318261.1"/>
    <property type="molecule type" value="Genomic_DNA"/>
</dbReference>
<dbReference type="Proteomes" id="UP001589774">
    <property type="component" value="Unassembled WGS sequence"/>
</dbReference>
<feature type="transmembrane region" description="Helical" evidence="8">
    <location>
        <begin position="137"/>
        <end position="164"/>
    </location>
</feature>
<feature type="transmembrane region" description="Helical" evidence="8">
    <location>
        <begin position="198"/>
        <end position="220"/>
    </location>
</feature>
<keyword evidence="3" id="KW-0813">Transport</keyword>
<comment type="subcellular location">
    <subcellularLocation>
        <location evidence="1">Cell membrane</location>
        <topology evidence="1">Multi-pass membrane protein</topology>
    </subcellularLocation>
</comment>
<organism evidence="9 10">
    <name type="scientific">Olivibacter oleidegradans</name>
    <dbReference type="NCBI Taxonomy" id="760123"/>
    <lineage>
        <taxon>Bacteria</taxon>
        <taxon>Pseudomonadati</taxon>
        <taxon>Bacteroidota</taxon>
        <taxon>Sphingobacteriia</taxon>
        <taxon>Sphingobacteriales</taxon>
        <taxon>Sphingobacteriaceae</taxon>
        <taxon>Olivibacter</taxon>
    </lineage>
</organism>
<dbReference type="RefSeq" id="WP_130856316.1">
    <property type="nucleotide sequence ID" value="NZ_JBHLWO010000001.1"/>
</dbReference>
<keyword evidence="6 8" id="KW-1133">Transmembrane helix</keyword>
<evidence type="ECO:0000313" key="9">
    <source>
        <dbReference type="EMBL" id="MFC0318261.1"/>
    </source>
</evidence>
<dbReference type="PANTHER" id="PTHR21716:SF53">
    <property type="entry name" value="PERMEASE PERM-RELATED"/>
    <property type="match status" value="1"/>
</dbReference>
<evidence type="ECO:0000256" key="8">
    <source>
        <dbReference type="SAM" id="Phobius"/>
    </source>
</evidence>
<keyword evidence="5 8" id="KW-0812">Transmembrane</keyword>
<feature type="transmembrane region" description="Helical" evidence="8">
    <location>
        <begin position="226"/>
        <end position="252"/>
    </location>
</feature>
<keyword evidence="10" id="KW-1185">Reference proteome</keyword>
<evidence type="ECO:0000256" key="3">
    <source>
        <dbReference type="ARBA" id="ARBA00022448"/>
    </source>
</evidence>
<comment type="similarity">
    <text evidence="2">Belongs to the autoinducer-2 exporter (AI-2E) (TC 2.A.86) family.</text>
</comment>
<dbReference type="InterPro" id="IPR002549">
    <property type="entry name" value="AI-2E-like"/>
</dbReference>
<feature type="transmembrane region" description="Helical" evidence="8">
    <location>
        <begin position="29"/>
        <end position="45"/>
    </location>
</feature>
<dbReference type="Pfam" id="PF01594">
    <property type="entry name" value="AI-2E_transport"/>
    <property type="match status" value="1"/>
</dbReference>
<feature type="transmembrane region" description="Helical" evidence="8">
    <location>
        <begin position="264"/>
        <end position="281"/>
    </location>
</feature>
<dbReference type="PANTHER" id="PTHR21716">
    <property type="entry name" value="TRANSMEMBRANE PROTEIN"/>
    <property type="match status" value="1"/>
</dbReference>
<keyword evidence="7 8" id="KW-0472">Membrane</keyword>
<reference evidence="9 10" key="1">
    <citation type="submission" date="2024-09" db="EMBL/GenBank/DDBJ databases">
        <authorList>
            <person name="Sun Q."/>
            <person name="Mori K."/>
        </authorList>
    </citation>
    <scope>NUCLEOTIDE SEQUENCE [LARGE SCALE GENOMIC DNA]</scope>
    <source>
        <strain evidence="9 10">CCM 7765</strain>
    </source>
</reference>
<proteinExistence type="inferred from homology"/>
<evidence type="ECO:0000256" key="6">
    <source>
        <dbReference type="ARBA" id="ARBA00022989"/>
    </source>
</evidence>
<evidence type="ECO:0000256" key="7">
    <source>
        <dbReference type="ARBA" id="ARBA00023136"/>
    </source>
</evidence>
<protein>
    <submittedName>
        <fullName evidence="9">AI-2E family transporter</fullName>
    </submittedName>
</protein>
<evidence type="ECO:0000256" key="4">
    <source>
        <dbReference type="ARBA" id="ARBA00022475"/>
    </source>
</evidence>
<evidence type="ECO:0000313" key="10">
    <source>
        <dbReference type="Proteomes" id="UP001589774"/>
    </source>
</evidence>
<evidence type="ECO:0000256" key="5">
    <source>
        <dbReference type="ARBA" id="ARBA00022692"/>
    </source>
</evidence>
<feature type="transmembrane region" description="Helical" evidence="8">
    <location>
        <begin position="293"/>
        <end position="317"/>
    </location>
</feature>
<feature type="transmembrane region" description="Helical" evidence="8">
    <location>
        <begin position="7"/>
        <end position="23"/>
    </location>
</feature>
<name>A0ABV6HH94_9SPHI</name>
<evidence type="ECO:0000256" key="2">
    <source>
        <dbReference type="ARBA" id="ARBA00009773"/>
    </source>
</evidence>
<comment type="caution">
    <text evidence="9">The sequence shown here is derived from an EMBL/GenBank/DDBJ whole genome shotgun (WGS) entry which is preliminary data.</text>
</comment>
<accession>A0ABV6HH94</accession>
<evidence type="ECO:0000256" key="1">
    <source>
        <dbReference type="ARBA" id="ARBA00004651"/>
    </source>
</evidence>